<organism evidence="4 5">
    <name type="scientific">Dispira parvispora</name>
    <dbReference type="NCBI Taxonomy" id="1520584"/>
    <lineage>
        <taxon>Eukaryota</taxon>
        <taxon>Fungi</taxon>
        <taxon>Fungi incertae sedis</taxon>
        <taxon>Zoopagomycota</taxon>
        <taxon>Kickxellomycotina</taxon>
        <taxon>Dimargaritomycetes</taxon>
        <taxon>Dimargaritales</taxon>
        <taxon>Dimargaritaceae</taxon>
        <taxon>Dispira</taxon>
    </lineage>
</organism>
<evidence type="ECO:0000313" key="5">
    <source>
        <dbReference type="Proteomes" id="UP001150925"/>
    </source>
</evidence>
<dbReference type="InterPro" id="IPR000757">
    <property type="entry name" value="Beta-glucanase-like"/>
</dbReference>
<dbReference type="AlphaFoldDB" id="A0A9W8AT19"/>
<protein>
    <recommendedName>
        <fullName evidence="3">GH16 domain-containing protein</fullName>
    </recommendedName>
</protein>
<feature type="compositionally biased region" description="Basic and acidic residues" evidence="1">
    <location>
        <begin position="151"/>
        <end position="166"/>
    </location>
</feature>
<dbReference type="GO" id="GO:0005975">
    <property type="term" value="P:carbohydrate metabolic process"/>
    <property type="evidence" value="ECO:0007669"/>
    <property type="project" value="InterPro"/>
</dbReference>
<feature type="region of interest" description="Disordered" evidence="1">
    <location>
        <begin position="24"/>
        <end position="47"/>
    </location>
</feature>
<keyword evidence="5" id="KW-1185">Reference proteome</keyword>
<dbReference type="InterPro" id="IPR013320">
    <property type="entry name" value="ConA-like_dom_sf"/>
</dbReference>
<dbReference type="SUPFAM" id="SSF49899">
    <property type="entry name" value="Concanavalin A-like lectins/glucanases"/>
    <property type="match status" value="1"/>
</dbReference>
<evidence type="ECO:0000256" key="2">
    <source>
        <dbReference type="SAM" id="SignalP"/>
    </source>
</evidence>
<dbReference type="Proteomes" id="UP001150925">
    <property type="component" value="Unassembled WGS sequence"/>
</dbReference>
<evidence type="ECO:0000259" key="3">
    <source>
        <dbReference type="PROSITE" id="PS51762"/>
    </source>
</evidence>
<dbReference type="GO" id="GO:0004553">
    <property type="term" value="F:hydrolase activity, hydrolyzing O-glycosyl compounds"/>
    <property type="evidence" value="ECO:0007669"/>
    <property type="project" value="InterPro"/>
</dbReference>
<sequence length="253" mass="28038">MKTGHLLLGISLALGVFVQPGLAKPADGGESKTDQTSTKKKATTGKPANLPEPKVCWKKTWTFDSLEFLDYFDISCPKNIKVINNHLVLKMTEDCTNPGLTYKNAIHYGKATAEMTMANGGGSVTSMVIDFEFVGKDLTSVQSTYYVNGKPTKDTDKGPERHHSPGGDDVNLSKTFETYTIDYSCDRVYFQVGGKTQRKAIKGEVDKYPAKALDWSIDIWNGGKEYFDWAGKTKWGEGERTAVIRKLEYAAYC</sequence>
<dbReference type="OrthoDB" id="4781at2759"/>
<dbReference type="Gene3D" id="2.60.120.200">
    <property type="match status" value="1"/>
</dbReference>
<evidence type="ECO:0000256" key="1">
    <source>
        <dbReference type="SAM" id="MobiDB-lite"/>
    </source>
</evidence>
<evidence type="ECO:0000313" key="4">
    <source>
        <dbReference type="EMBL" id="KAJ1967769.1"/>
    </source>
</evidence>
<feature type="region of interest" description="Disordered" evidence="1">
    <location>
        <begin position="149"/>
        <end position="169"/>
    </location>
</feature>
<feature type="signal peptide" evidence="2">
    <location>
        <begin position="1"/>
        <end position="23"/>
    </location>
</feature>
<proteinExistence type="predicted"/>
<gene>
    <name evidence="4" type="ORF">IWQ62_001644</name>
</gene>
<feature type="chain" id="PRO_5040891773" description="GH16 domain-containing protein" evidence="2">
    <location>
        <begin position="24"/>
        <end position="253"/>
    </location>
</feature>
<comment type="caution">
    <text evidence="4">The sequence shown here is derived from an EMBL/GenBank/DDBJ whole genome shotgun (WGS) entry which is preliminary data.</text>
</comment>
<reference evidence="4" key="1">
    <citation type="submission" date="2022-07" db="EMBL/GenBank/DDBJ databases">
        <title>Phylogenomic reconstructions and comparative analyses of Kickxellomycotina fungi.</title>
        <authorList>
            <person name="Reynolds N.K."/>
            <person name="Stajich J.E."/>
            <person name="Barry K."/>
            <person name="Grigoriev I.V."/>
            <person name="Crous P."/>
            <person name="Smith M.E."/>
        </authorList>
    </citation>
    <scope>NUCLEOTIDE SEQUENCE</scope>
    <source>
        <strain evidence="4">RSA 1196</strain>
    </source>
</reference>
<keyword evidence="2" id="KW-0732">Signal</keyword>
<dbReference type="Pfam" id="PF00722">
    <property type="entry name" value="Glyco_hydro_16"/>
    <property type="match status" value="1"/>
</dbReference>
<dbReference type="PROSITE" id="PS51762">
    <property type="entry name" value="GH16_2"/>
    <property type="match status" value="1"/>
</dbReference>
<name>A0A9W8AT19_9FUNG</name>
<dbReference type="EMBL" id="JANBPY010000284">
    <property type="protein sequence ID" value="KAJ1967769.1"/>
    <property type="molecule type" value="Genomic_DNA"/>
</dbReference>
<feature type="domain" description="GH16" evidence="3">
    <location>
        <begin position="59"/>
        <end position="238"/>
    </location>
</feature>
<accession>A0A9W8AT19</accession>